<organism evidence="2 3">
    <name type="scientific">Catellatospora citrea</name>
    <dbReference type="NCBI Taxonomy" id="53366"/>
    <lineage>
        <taxon>Bacteria</taxon>
        <taxon>Bacillati</taxon>
        <taxon>Actinomycetota</taxon>
        <taxon>Actinomycetes</taxon>
        <taxon>Micromonosporales</taxon>
        <taxon>Micromonosporaceae</taxon>
        <taxon>Catellatospora</taxon>
    </lineage>
</organism>
<feature type="transmembrane region" description="Helical" evidence="1">
    <location>
        <begin position="87"/>
        <end position="106"/>
    </location>
</feature>
<keyword evidence="1" id="KW-1133">Transmembrane helix</keyword>
<name>A0A8J3NWY4_9ACTN</name>
<feature type="transmembrane region" description="Helical" evidence="1">
    <location>
        <begin position="233"/>
        <end position="253"/>
    </location>
</feature>
<feature type="transmembrane region" description="Helical" evidence="1">
    <location>
        <begin position="60"/>
        <end position="80"/>
    </location>
</feature>
<protein>
    <submittedName>
        <fullName evidence="2">Uncharacterized protein</fullName>
    </submittedName>
</protein>
<comment type="caution">
    <text evidence="2">The sequence shown here is derived from an EMBL/GenBank/DDBJ whole genome shotgun (WGS) entry which is preliminary data.</text>
</comment>
<reference evidence="2 3" key="1">
    <citation type="submission" date="2021-01" db="EMBL/GenBank/DDBJ databases">
        <title>Whole genome shotgun sequence of Catellatospora citrea NBRC 14495.</title>
        <authorList>
            <person name="Komaki H."/>
            <person name="Tamura T."/>
        </authorList>
    </citation>
    <scope>NUCLEOTIDE SEQUENCE [LARGE SCALE GENOMIC DNA]</scope>
    <source>
        <strain evidence="2 3">NBRC 14495</strain>
    </source>
</reference>
<feature type="transmembrane region" description="Helical" evidence="1">
    <location>
        <begin position="208"/>
        <end position="227"/>
    </location>
</feature>
<dbReference type="EMBL" id="BONH01000002">
    <property type="protein sequence ID" value="GIF95845.1"/>
    <property type="molecule type" value="Genomic_DNA"/>
</dbReference>
<accession>A0A8J3NWY4</accession>
<dbReference type="AlphaFoldDB" id="A0A8J3NWY4"/>
<proteinExistence type="predicted"/>
<feature type="transmembrane region" description="Helical" evidence="1">
    <location>
        <begin position="6"/>
        <end position="23"/>
    </location>
</feature>
<gene>
    <name evidence="2" type="ORF">Cci01nite_09390</name>
</gene>
<feature type="transmembrane region" description="Helical" evidence="1">
    <location>
        <begin position="30"/>
        <end position="48"/>
    </location>
</feature>
<feature type="transmembrane region" description="Helical" evidence="1">
    <location>
        <begin position="178"/>
        <end position="196"/>
    </location>
</feature>
<sequence>MPVTLLLKLLLAPALVVGSSLAGRRWGAQVTGVLVTLPIVAGPILLITCLEHGTAFGAEAAASSLLGLVTLALFAVVFAWCSRRLRWLGALAVAWAACLAADLLVAQVTLPAWWGLPVALAGIAVASRVMPPEAAVTGARPATAWPWWDLPGRAAATAALVVLVTTLSSALGPAMTGVLAPFPIATSVVAAFVLARHGSAETVRTLRGVLAGLVGFAVFCFTVAVSVDRWGVATAFSLALIVTMAGQFAWLRVSRSARPPRWRFSRAASAARRRG</sequence>
<evidence type="ECO:0000313" key="2">
    <source>
        <dbReference type="EMBL" id="GIF95845.1"/>
    </source>
</evidence>
<keyword evidence="1" id="KW-0812">Transmembrane</keyword>
<keyword evidence="3" id="KW-1185">Reference proteome</keyword>
<evidence type="ECO:0000256" key="1">
    <source>
        <dbReference type="SAM" id="Phobius"/>
    </source>
</evidence>
<dbReference type="Proteomes" id="UP000659904">
    <property type="component" value="Unassembled WGS sequence"/>
</dbReference>
<keyword evidence="1" id="KW-0472">Membrane</keyword>
<evidence type="ECO:0000313" key="3">
    <source>
        <dbReference type="Proteomes" id="UP000659904"/>
    </source>
</evidence>